<dbReference type="Proteomes" id="UP000239010">
    <property type="component" value="Unassembled WGS sequence"/>
</dbReference>
<name>A0A8E2QYA3_9MOLU</name>
<dbReference type="PANTHER" id="PTHR33867">
    <property type="entry name" value="RIBOSOME MATURATION FACTOR RIMP"/>
    <property type="match status" value="1"/>
</dbReference>
<dbReference type="EMBL" id="PHND01000001">
    <property type="protein sequence ID" value="PPE05083.1"/>
    <property type="molecule type" value="Genomic_DNA"/>
</dbReference>
<comment type="caution">
    <text evidence="6">The sequence shown here is derived from an EMBL/GenBank/DDBJ whole genome shotgun (WGS) entry which is preliminary data.</text>
</comment>
<dbReference type="Pfam" id="PF02576">
    <property type="entry name" value="RimP_N"/>
    <property type="match status" value="1"/>
</dbReference>
<evidence type="ECO:0000256" key="4">
    <source>
        <dbReference type="SAM" id="Coils"/>
    </source>
</evidence>
<dbReference type="NCBIfam" id="NF011236">
    <property type="entry name" value="PRK14643.1"/>
    <property type="match status" value="1"/>
</dbReference>
<feature type="domain" description="Ribosome maturation factor RimP N-terminal" evidence="5">
    <location>
        <begin position="14"/>
        <end position="90"/>
    </location>
</feature>
<organism evidence="6 7">
    <name type="scientific">Entomoplasma ellychniae</name>
    <dbReference type="NCBI Taxonomy" id="2114"/>
    <lineage>
        <taxon>Bacteria</taxon>
        <taxon>Bacillati</taxon>
        <taxon>Mycoplasmatota</taxon>
        <taxon>Mollicutes</taxon>
        <taxon>Entomoplasmatales</taxon>
        <taxon>Entomoplasmataceae</taxon>
        <taxon>Entomoplasma</taxon>
    </lineage>
</organism>
<keyword evidence="4" id="KW-0175">Coiled coil</keyword>
<accession>A0A8E2QYA3</accession>
<dbReference type="PANTHER" id="PTHR33867:SF1">
    <property type="entry name" value="RIBOSOME MATURATION FACTOR RIMP"/>
    <property type="match status" value="1"/>
</dbReference>
<dbReference type="Gene3D" id="3.30.300.70">
    <property type="entry name" value="RimP-like superfamily, N-terminal"/>
    <property type="match status" value="1"/>
</dbReference>
<dbReference type="SUPFAM" id="SSF74942">
    <property type="entry name" value="YhbC-like, C-terminal domain"/>
    <property type="match status" value="1"/>
</dbReference>
<dbReference type="GO" id="GO:0006412">
    <property type="term" value="P:translation"/>
    <property type="evidence" value="ECO:0007669"/>
    <property type="project" value="TreeGrafter"/>
</dbReference>
<reference evidence="6 7" key="1">
    <citation type="submission" date="2017-11" db="EMBL/GenBank/DDBJ databases">
        <title>Genome sequence of Entomoplasma ellychniae ELCN-1 (ATCC 43707).</title>
        <authorList>
            <person name="Lo W.-S."/>
            <person name="Gasparich G.E."/>
            <person name="Kuo C.-H."/>
        </authorList>
    </citation>
    <scope>NUCLEOTIDE SEQUENCE [LARGE SCALE GENOMIC DNA]</scope>
    <source>
        <strain evidence="6 7">ELCN-1</strain>
    </source>
</reference>
<proteinExistence type="inferred from homology"/>
<dbReference type="InterPro" id="IPR036847">
    <property type="entry name" value="RimP_C_sf"/>
</dbReference>
<dbReference type="InterPro" id="IPR028998">
    <property type="entry name" value="RimP_C"/>
</dbReference>
<dbReference type="GO" id="GO:0000028">
    <property type="term" value="P:ribosomal small subunit assembly"/>
    <property type="evidence" value="ECO:0007669"/>
    <property type="project" value="TreeGrafter"/>
</dbReference>
<protein>
    <recommendedName>
        <fullName evidence="3">Ribosome maturation factor RimP</fullName>
    </recommendedName>
</protein>
<dbReference type="SUPFAM" id="SSF75420">
    <property type="entry name" value="YhbC-like, N-terminal domain"/>
    <property type="match status" value="1"/>
</dbReference>
<dbReference type="CDD" id="cd01734">
    <property type="entry name" value="YlxS_C"/>
    <property type="match status" value="1"/>
</dbReference>
<evidence type="ECO:0000256" key="1">
    <source>
        <dbReference type="ARBA" id="ARBA00022490"/>
    </source>
</evidence>
<dbReference type="HAMAP" id="MF_01077">
    <property type="entry name" value="RimP"/>
    <property type="match status" value="1"/>
</dbReference>
<dbReference type="AlphaFoldDB" id="A0A8E2QYA3"/>
<evidence type="ECO:0000313" key="7">
    <source>
        <dbReference type="Proteomes" id="UP000239010"/>
    </source>
</evidence>
<keyword evidence="2 3" id="KW-0690">Ribosome biogenesis</keyword>
<evidence type="ECO:0000256" key="3">
    <source>
        <dbReference type="HAMAP-Rule" id="MF_01077"/>
    </source>
</evidence>
<comment type="function">
    <text evidence="3">Required for maturation of 30S ribosomal subunits.</text>
</comment>
<evidence type="ECO:0000313" key="6">
    <source>
        <dbReference type="EMBL" id="PPE05083.1"/>
    </source>
</evidence>
<gene>
    <name evidence="3 6" type="primary">rimP</name>
    <name evidence="6" type="ORF">EELLY_v1c07710</name>
</gene>
<evidence type="ECO:0000259" key="5">
    <source>
        <dbReference type="Pfam" id="PF02576"/>
    </source>
</evidence>
<feature type="coiled-coil region" evidence="4">
    <location>
        <begin position="59"/>
        <end position="90"/>
    </location>
</feature>
<dbReference type="Gene3D" id="2.30.30.180">
    <property type="entry name" value="Ribosome maturation factor RimP, C-terminal domain"/>
    <property type="match status" value="1"/>
</dbReference>
<keyword evidence="7" id="KW-1185">Reference proteome</keyword>
<sequence length="164" mass="18840">MRNFTTVKDQIIKIVEPILKESGLKIYEINNYFDFDSDILQILVEDLAKPNKPLDFDDITKSNELISQALDQLEELSDAYMLEIASAGAEKPIKDKDQLIKAIGDYIHLELNKSVNNQNAIEGTLLSYDEVNDSFILGYFLKGQKKKHNFTFNEVKTIRYAVKF</sequence>
<comment type="subcellular location">
    <subcellularLocation>
        <location evidence="3">Cytoplasm</location>
    </subcellularLocation>
</comment>
<dbReference type="InterPro" id="IPR003728">
    <property type="entry name" value="Ribosome_maturation_RimP"/>
</dbReference>
<dbReference type="RefSeq" id="WP_104206155.1">
    <property type="nucleotide sequence ID" value="NZ_PHND01000001.1"/>
</dbReference>
<keyword evidence="1 3" id="KW-0963">Cytoplasm</keyword>
<dbReference type="InterPro" id="IPR028989">
    <property type="entry name" value="RimP_N"/>
</dbReference>
<dbReference type="InterPro" id="IPR035956">
    <property type="entry name" value="RimP_N_sf"/>
</dbReference>
<comment type="similarity">
    <text evidence="3">Belongs to the RimP family.</text>
</comment>
<dbReference type="GO" id="GO:0005829">
    <property type="term" value="C:cytosol"/>
    <property type="evidence" value="ECO:0007669"/>
    <property type="project" value="TreeGrafter"/>
</dbReference>
<evidence type="ECO:0000256" key="2">
    <source>
        <dbReference type="ARBA" id="ARBA00022517"/>
    </source>
</evidence>